<keyword evidence="3" id="KW-1185">Reference proteome</keyword>
<dbReference type="Proteomes" id="UP000762676">
    <property type="component" value="Unassembled WGS sequence"/>
</dbReference>
<reference evidence="2 3" key="1">
    <citation type="journal article" date="2021" name="Elife">
        <title>Chloroplast acquisition without the gene transfer in kleptoplastic sea slugs, Plakobranchus ocellatus.</title>
        <authorList>
            <person name="Maeda T."/>
            <person name="Takahashi S."/>
            <person name="Yoshida T."/>
            <person name="Shimamura S."/>
            <person name="Takaki Y."/>
            <person name="Nagai Y."/>
            <person name="Toyoda A."/>
            <person name="Suzuki Y."/>
            <person name="Arimoto A."/>
            <person name="Ishii H."/>
            <person name="Satoh N."/>
            <person name="Nishiyama T."/>
            <person name="Hasebe M."/>
            <person name="Maruyama T."/>
            <person name="Minagawa J."/>
            <person name="Obokata J."/>
            <person name="Shigenobu S."/>
        </authorList>
    </citation>
    <scope>NUCLEOTIDE SEQUENCE [LARGE SCALE GENOMIC DNA]</scope>
</reference>
<dbReference type="EMBL" id="BMAT01011007">
    <property type="protein sequence ID" value="GFR64936.1"/>
    <property type="molecule type" value="Genomic_DNA"/>
</dbReference>
<evidence type="ECO:0000256" key="1">
    <source>
        <dbReference type="SAM" id="MobiDB-lite"/>
    </source>
</evidence>
<feature type="region of interest" description="Disordered" evidence="1">
    <location>
        <begin position="102"/>
        <end position="257"/>
    </location>
</feature>
<protein>
    <submittedName>
        <fullName evidence="2">Uncharacterized protein</fullName>
    </submittedName>
</protein>
<feature type="compositionally biased region" description="Basic and acidic residues" evidence="1">
    <location>
        <begin position="120"/>
        <end position="144"/>
    </location>
</feature>
<name>A0AAV4EW02_9GAST</name>
<feature type="compositionally biased region" description="Acidic residues" evidence="1">
    <location>
        <begin position="176"/>
        <end position="186"/>
    </location>
</feature>
<accession>A0AAV4EW02</accession>
<dbReference type="AlphaFoldDB" id="A0AAV4EW02"/>
<evidence type="ECO:0000313" key="3">
    <source>
        <dbReference type="Proteomes" id="UP000762676"/>
    </source>
</evidence>
<feature type="compositionally biased region" description="Polar residues" evidence="1">
    <location>
        <begin position="240"/>
        <end position="257"/>
    </location>
</feature>
<organism evidence="2 3">
    <name type="scientific">Elysia marginata</name>
    <dbReference type="NCBI Taxonomy" id="1093978"/>
    <lineage>
        <taxon>Eukaryota</taxon>
        <taxon>Metazoa</taxon>
        <taxon>Spiralia</taxon>
        <taxon>Lophotrochozoa</taxon>
        <taxon>Mollusca</taxon>
        <taxon>Gastropoda</taxon>
        <taxon>Heterobranchia</taxon>
        <taxon>Euthyneura</taxon>
        <taxon>Panpulmonata</taxon>
        <taxon>Sacoglossa</taxon>
        <taxon>Placobranchoidea</taxon>
        <taxon>Plakobranchidae</taxon>
        <taxon>Elysia</taxon>
    </lineage>
</organism>
<feature type="compositionally biased region" description="Basic residues" evidence="1">
    <location>
        <begin position="1"/>
        <end position="11"/>
    </location>
</feature>
<comment type="caution">
    <text evidence="2">The sequence shown here is derived from an EMBL/GenBank/DDBJ whole genome shotgun (WGS) entry which is preliminary data.</text>
</comment>
<gene>
    <name evidence="2" type="ORF">ElyMa_005518800</name>
</gene>
<feature type="compositionally biased region" description="Polar residues" evidence="1">
    <location>
        <begin position="146"/>
        <end position="156"/>
    </location>
</feature>
<sequence>MYMNKLKRKLRSSASSLGHRLQGGVAGKPHAPLVSSPANELRTDSDKIETVDTTRDERGEQATSSTTTTTKTTADDLSGPSQRKKSRLRKFASLESLVQKSAASFKRKIATSSFTSLPRPRGEMEEPILDKPQTRARRQGEELHPSTLSNGFNSNGAEGPILGKPKTRSQQHEETIQEEWEQEECDPSNRSDGSNSNRVEEPILDKPQTRSQRQDQREQEERDTSSGPDGSEMREEPEKAQQTSSAETLGTSAVTTTQDTHEHDILILSVALAEWLARRIRDLVVVGSIPDHVMLELPWESNLAQLSPVHPAVKWVGLLSYRLQVCWGISGAALWRHSYVE</sequence>
<feature type="compositionally biased region" description="Basic and acidic residues" evidence="1">
    <location>
        <begin position="41"/>
        <end position="60"/>
    </location>
</feature>
<proteinExistence type="predicted"/>
<feature type="compositionally biased region" description="Polar residues" evidence="1">
    <location>
        <begin position="188"/>
        <end position="197"/>
    </location>
</feature>
<feature type="compositionally biased region" description="Low complexity" evidence="1">
    <location>
        <begin position="63"/>
        <end position="72"/>
    </location>
</feature>
<feature type="region of interest" description="Disordered" evidence="1">
    <location>
        <begin position="1"/>
        <end position="89"/>
    </location>
</feature>
<feature type="compositionally biased region" description="Basic and acidic residues" evidence="1">
    <location>
        <begin position="198"/>
        <end position="224"/>
    </location>
</feature>
<evidence type="ECO:0000313" key="2">
    <source>
        <dbReference type="EMBL" id="GFR64936.1"/>
    </source>
</evidence>